<protein>
    <submittedName>
        <fullName evidence="2">Uncharacterized protein</fullName>
    </submittedName>
</protein>
<comment type="caution">
    <text evidence="2">The sequence shown here is derived from an EMBL/GenBank/DDBJ whole genome shotgun (WGS) entry which is preliminary data.</text>
</comment>
<dbReference type="Proteomes" id="UP001642464">
    <property type="component" value="Unassembled WGS sequence"/>
</dbReference>
<feature type="compositionally biased region" description="Basic and acidic residues" evidence="1">
    <location>
        <begin position="25"/>
        <end position="42"/>
    </location>
</feature>
<dbReference type="EMBL" id="CAXAMM010010668">
    <property type="protein sequence ID" value="CAK9023922.1"/>
    <property type="molecule type" value="Genomic_DNA"/>
</dbReference>
<accession>A0ABP0KAR7</accession>
<feature type="compositionally biased region" description="Low complexity" evidence="1">
    <location>
        <begin position="233"/>
        <end position="252"/>
    </location>
</feature>
<organism evidence="2 3">
    <name type="scientific">Durusdinium trenchii</name>
    <dbReference type="NCBI Taxonomy" id="1381693"/>
    <lineage>
        <taxon>Eukaryota</taxon>
        <taxon>Sar</taxon>
        <taxon>Alveolata</taxon>
        <taxon>Dinophyceae</taxon>
        <taxon>Suessiales</taxon>
        <taxon>Symbiodiniaceae</taxon>
        <taxon>Durusdinium</taxon>
    </lineage>
</organism>
<sequence length="496" mass="53244">MRLFGVDLGWALGNCCSTSTSTDANDSREYGDDWAVHREDGMKSTGATPRPSQIKVPSVSNSARSSRSKSGRPSLDLKGGFQGSELEIAREAEVMSEPGHGSELSCSTSGPCTPRIAHGRYPQFEEEMDQSDASSISVVSDFQLSPRSCAAVSDLFEAEGGEAASPGRMSASALLKKADATHGTGHSLEQAVRELVEENPSDSPFDGQGERAEGSKKARPRSSSATGVQGTNSSRSSSRQKQQERSTSQRSRLGQHLEETQEEVQVQVRRSRRSSRASTEQAPSSPSVKVDEQGRLRTWSGPEKLGPIAKAASEKDIFRSFSVWSDGSTPTLVSSKSQSSCQTSNSRSTSKASVTSSRKLFSLATSEASSQGGASVAPQLSPCNPDSAVILVDWDDTLCPTSWVFDQIRRCPDNKALAAVEKASAERLEQHCAAVVAFLRAARAVARVAIVTLATEDFFHQSAETFLESAHIKDLFVELGIEVHFAERPTQMTFPA</sequence>
<feature type="region of interest" description="Disordered" evidence="1">
    <location>
        <begin position="329"/>
        <end position="351"/>
    </location>
</feature>
<evidence type="ECO:0000256" key="1">
    <source>
        <dbReference type="SAM" id="MobiDB-lite"/>
    </source>
</evidence>
<feature type="region of interest" description="Disordered" evidence="1">
    <location>
        <begin position="174"/>
        <end position="303"/>
    </location>
</feature>
<evidence type="ECO:0000313" key="2">
    <source>
        <dbReference type="EMBL" id="CAK9023922.1"/>
    </source>
</evidence>
<name>A0ABP0KAR7_9DINO</name>
<feature type="compositionally biased region" description="Polar residues" evidence="1">
    <location>
        <begin position="221"/>
        <end position="232"/>
    </location>
</feature>
<feature type="compositionally biased region" description="Low complexity" evidence="1">
    <location>
        <begin position="334"/>
        <end position="351"/>
    </location>
</feature>
<reference evidence="2 3" key="1">
    <citation type="submission" date="2024-02" db="EMBL/GenBank/DDBJ databases">
        <authorList>
            <person name="Chen Y."/>
            <person name="Shah S."/>
            <person name="Dougan E. K."/>
            <person name="Thang M."/>
            <person name="Chan C."/>
        </authorList>
    </citation>
    <scope>NUCLEOTIDE SEQUENCE [LARGE SCALE GENOMIC DNA]</scope>
</reference>
<gene>
    <name evidence="2" type="ORF">SCF082_LOCUS16402</name>
</gene>
<feature type="region of interest" description="Disordered" evidence="1">
    <location>
        <begin position="18"/>
        <end position="83"/>
    </location>
</feature>
<feature type="non-terminal residue" evidence="2">
    <location>
        <position position="496"/>
    </location>
</feature>
<evidence type="ECO:0000313" key="3">
    <source>
        <dbReference type="Proteomes" id="UP001642464"/>
    </source>
</evidence>
<keyword evidence="3" id="KW-1185">Reference proteome</keyword>
<proteinExistence type="predicted"/>